<comment type="caution">
    <text evidence="1">The sequence shown here is derived from an EMBL/GenBank/DDBJ whole genome shotgun (WGS) entry which is preliminary data.</text>
</comment>
<evidence type="ECO:0000313" key="1">
    <source>
        <dbReference type="EMBL" id="MTE26542.1"/>
    </source>
</evidence>
<dbReference type="Gene3D" id="3.40.50.2000">
    <property type="entry name" value="Glycogen Phosphorylase B"/>
    <property type="match status" value="1"/>
</dbReference>
<dbReference type="AlphaFoldDB" id="A0A7K1GB71"/>
<keyword evidence="1" id="KW-0808">Transferase</keyword>
<keyword evidence="2" id="KW-1185">Reference proteome</keyword>
<organism evidence="1 2">
    <name type="scientific">Winogradskyella ouciana</name>
    <dbReference type="NCBI Taxonomy" id="2608631"/>
    <lineage>
        <taxon>Bacteria</taxon>
        <taxon>Pseudomonadati</taxon>
        <taxon>Bacteroidota</taxon>
        <taxon>Flavobacteriia</taxon>
        <taxon>Flavobacteriales</taxon>
        <taxon>Flavobacteriaceae</taxon>
        <taxon>Winogradskyella</taxon>
    </lineage>
</organism>
<sequence length="363" mass="42306">MINILWLAPNFNHYKARFLNHLAKEPKIQLNVMCGTGRKGMGDKMIKADWDFELTELNIDKLKFGTSKVVRKRLKMIFSQFDWIMIPAEKKNLLLFLYILYLKKQHPNIRLFSYNHPLLKSQSKLWKPLNKLLTKLFYSCLDKVVFYTEQSCAWAVNHNLVNKKNAFWANNTLDNNEIDKYYNFKLPPITETRILFLGRLISSKKIDVAIEYFFRLKKHLPNLILEIIGDGPENEIVKQVVKKDDNIIWHGTLVNESEIAPIMERISAVFVPGLSGLSINHALLYGRPYITLSSEDHGPEISYIDNGINGYVLTYHEKDNLQIITKVLNNREHLELLCKNAKLKGKTLSIENWVSQIRNSLFK</sequence>
<accession>A0A7K1GB71</accession>
<dbReference type="EMBL" id="WJYA01000004">
    <property type="protein sequence ID" value="MTE26542.1"/>
    <property type="molecule type" value="Genomic_DNA"/>
</dbReference>
<dbReference type="InterPro" id="IPR050194">
    <property type="entry name" value="Glycosyltransferase_grp1"/>
</dbReference>
<dbReference type="PANTHER" id="PTHR45947:SF3">
    <property type="entry name" value="SULFOQUINOVOSYL TRANSFERASE SQD2"/>
    <property type="match status" value="1"/>
</dbReference>
<dbReference type="PANTHER" id="PTHR45947">
    <property type="entry name" value="SULFOQUINOVOSYL TRANSFERASE SQD2"/>
    <property type="match status" value="1"/>
</dbReference>
<dbReference type="SUPFAM" id="SSF53756">
    <property type="entry name" value="UDP-Glycosyltransferase/glycogen phosphorylase"/>
    <property type="match status" value="1"/>
</dbReference>
<protein>
    <submittedName>
        <fullName evidence="1">Glycosyltransferase</fullName>
    </submittedName>
</protein>
<evidence type="ECO:0000313" key="2">
    <source>
        <dbReference type="Proteomes" id="UP000447545"/>
    </source>
</evidence>
<dbReference type="Pfam" id="PF13692">
    <property type="entry name" value="Glyco_trans_1_4"/>
    <property type="match status" value="1"/>
</dbReference>
<dbReference type="RefSeq" id="WP_155088361.1">
    <property type="nucleotide sequence ID" value="NZ_WJYA01000004.1"/>
</dbReference>
<dbReference type="Proteomes" id="UP000447545">
    <property type="component" value="Unassembled WGS sequence"/>
</dbReference>
<reference evidence="1 2" key="1">
    <citation type="submission" date="2019-11" db="EMBL/GenBank/DDBJ databases">
        <title>Winogradskyella ouciana sp. nov., isolated from the hadal seawater of the Mariana Trench.</title>
        <authorList>
            <person name="Liu R."/>
        </authorList>
    </citation>
    <scope>NUCLEOTIDE SEQUENCE [LARGE SCALE GENOMIC DNA]</scope>
    <source>
        <strain evidence="1 2">ZXX205</strain>
    </source>
</reference>
<proteinExistence type="predicted"/>
<dbReference type="GO" id="GO:0016757">
    <property type="term" value="F:glycosyltransferase activity"/>
    <property type="evidence" value="ECO:0007669"/>
    <property type="project" value="TreeGrafter"/>
</dbReference>
<gene>
    <name evidence="1" type="ORF">F1003_06310</name>
</gene>
<name>A0A7K1GB71_9FLAO</name>